<dbReference type="AlphaFoldDB" id="A0AAW0MQG0"/>
<evidence type="ECO:0000313" key="1">
    <source>
        <dbReference type="EMBL" id="KAK7880778.1"/>
    </source>
</evidence>
<evidence type="ECO:0000313" key="2">
    <source>
        <dbReference type="Proteomes" id="UP001460270"/>
    </source>
</evidence>
<dbReference type="EMBL" id="JBBPFD010000051">
    <property type="protein sequence ID" value="KAK7880778.1"/>
    <property type="molecule type" value="Genomic_DNA"/>
</dbReference>
<proteinExistence type="predicted"/>
<keyword evidence="2" id="KW-1185">Reference proteome</keyword>
<sequence>MFPDSDIAKNFNCDEERVGYLTTFGIAPHFSSLMKSRAAEESEYVLLFDQRFNSEMEKRQLDVNIRFWNDNQIKTRYLTSLSMDHQTAEQMCSEIKKACAEIGFHKLTQLSLDGSKVDWKLFSKVQENIERETGKKMLDVGSCGLHVLHNSFRSGCVSTKWKLSSALTSLKGLFKEASVQRDFTEVTGSTSFPLYFCNSRWIENVIVAKRVLQILPSIKAYVKAVKAKKIKEPATFRALEEIVEDDLLPAKLHFFIMVAREFTPLLKLYKTDKPVLPFMCSELRDLLHSLMKKFIKPCVMTSAVELTQVDVCDPENHVDVTRLKVGRETEQALEKFKKKNPSDQLRLEFGQNCLLFLSKTVSKLLENSPLKSLLRRSLSVLDPRVLLQNKDISSKNMSIILRRLLESGHIDEKCCNDALREFRLFCDLMSSSEAFCSFDPQSARLDEFYHEHLSNKEEFHNLWVVIKRVLVLTHGQASAERVFSVNKKVLVESLKMDFVIAQRIICDHVRHVGGLCNIDYSKELLMLAADAKEKYERYCEDQLRLQKNNRTSKRENDLRRKSAK</sequence>
<dbReference type="PANTHER" id="PTHR37162">
    <property type="entry name" value="HAT FAMILY DIMERISATION DOMAINCONTAINING PROTEIN-RELATED"/>
    <property type="match status" value="1"/>
</dbReference>
<organism evidence="1 2">
    <name type="scientific">Mugilogobius chulae</name>
    <name type="common">yellowstripe goby</name>
    <dbReference type="NCBI Taxonomy" id="88201"/>
    <lineage>
        <taxon>Eukaryota</taxon>
        <taxon>Metazoa</taxon>
        <taxon>Chordata</taxon>
        <taxon>Craniata</taxon>
        <taxon>Vertebrata</taxon>
        <taxon>Euteleostomi</taxon>
        <taxon>Actinopterygii</taxon>
        <taxon>Neopterygii</taxon>
        <taxon>Teleostei</taxon>
        <taxon>Neoteleostei</taxon>
        <taxon>Acanthomorphata</taxon>
        <taxon>Gobiaria</taxon>
        <taxon>Gobiiformes</taxon>
        <taxon>Gobioidei</taxon>
        <taxon>Gobiidae</taxon>
        <taxon>Gobionellinae</taxon>
        <taxon>Mugilogobius</taxon>
    </lineage>
</organism>
<name>A0AAW0MQG0_9GOBI</name>
<evidence type="ECO:0008006" key="3">
    <source>
        <dbReference type="Google" id="ProtNLM"/>
    </source>
</evidence>
<comment type="caution">
    <text evidence="1">The sequence shown here is derived from an EMBL/GenBank/DDBJ whole genome shotgun (WGS) entry which is preliminary data.</text>
</comment>
<protein>
    <recommendedName>
        <fullName evidence="3">HAT C-terminal dimerisation domain-containing protein</fullName>
    </recommendedName>
</protein>
<reference evidence="2" key="1">
    <citation type="submission" date="2024-04" db="EMBL/GenBank/DDBJ databases">
        <title>Salinicola lusitanus LLJ914,a marine bacterium isolated from the Okinawa Trough.</title>
        <authorList>
            <person name="Li J."/>
        </authorList>
    </citation>
    <scope>NUCLEOTIDE SEQUENCE [LARGE SCALE GENOMIC DNA]</scope>
</reference>
<dbReference type="Proteomes" id="UP001460270">
    <property type="component" value="Unassembled WGS sequence"/>
</dbReference>
<gene>
    <name evidence="1" type="ORF">WMY93_032591</name>
</gene>
<accession>A0AAW0MQG0</accession>
<dbReference type="PANTHER" id="PTHR37162:SF11">
    <property type="match status" value="1"/>
</dbReference>